<keyword evidence="3" id="KW-1185">Reference proteome</keyword>
<dbReference type="EMBL" id="LGRX02000421">
    <property type="protein sequence ID" value="KAK3288686.1"/>
    <property type="molecule type" value="Genomic_DNA"/>
</dbReference>
<dbReference type="EMBL" id="LGRX02002280">
    <property type="protein sequence ID" value="KAK3284443.1"/>
    <property type="molecule type" value="Genomic_DNA"/>
</dbReference>
<evidence type="ECO:0000313" key="3">
    <source>
        <dbReference type="Proteomes" id="UP001190700"/>
    </source>
</evidence>
<sequence length="265" mass="30357">MTASDRDRLERLLHRLKRHDDTHCNRAFCGVTRVAHRLYYPKYNFQTALKKGGATAARASRETTVRTRRKAGMSHGRCVDREIARATKAYNRFVRSIATTKRSCATLPCFRRFARDGQGTISDTARRLIAHLDGLELVPIDAQVRVVDRANRVRTCVDLVCARKRRVDSLVLVEVKCGFEGYVSLASGRMQFELRDVPDSPRNQHHLQLALTRELYARTYQDQPEAIVVWITDTTAHHERVEPWAVRHAPDVLRRIRRSRSGASG</sequence>
<dbReference type="AlphaFoldDB" id="A0AAE0GUI8"/>
<gene>
    <name evidence="2" type="ORF">CYMTET_3904</name>
    <name evidence="1" type="ORF">CYMTET_7887</name>
</gene>
<comment type="caution">
    <text evidence="1">The sequence shown here is derived from an EMBL/GenBank/DDBJ whole genome shotgun (WGS) entry which is preliminary data.</text>
</comment>
<name>A0AAE0GUI8_9CHLO</name>
<reference evidence="1" key="2">
    <citation type="submission" date="2023-06" db="EMBL/GenBank/DDBJ databases">
        <title>Long-read-based genome assembly of the green algal bacterivore Cymbomonas tetramitiformis.</title>
        <authorList>
            <person name="Gyaltshen Y."/>
            <person name="Rozenberg A."/>
            <person name="Paasch A."/>
            <person name="Burns J.A."/>
            <person name="Warring S."/>
            <person name="Larson R."/>
            <person name="Maurer-Alcala X."/>
            <person name="Dacks J."/>
            <person name="Kim E."/>
        </authorList>
    </citation>
    <scope>NUCLEOTIDE SEQUENCE</scope>
    <source>
        <strain evidence="1">PLY_AMNH</strain>
    </source>
</reference>
<proteinExistence type="predicted"/>
<evidence type="ECO:0000313" key="1">
    <source>
        <dbReference type="EMBL" id="KAK3284443.1"/>
    </source>
</evidence>
<reference evidence="1 3" key="1">
    <citation type="journal article" date="2015" name="Genome Biol. Evol.">
        <title>Comparative Genomics of a Bacterivorous Green Alga Reveals Evolutionary Causalities and Consequences of Phago-Mixotrophic Mode of Nutrition.</title>
        <authorList>
            <person name="Burns J.A."/>
            <person name="Paasch A."/>
            <person name="Narechania A."/>
            <person name="Kim E."/>
        </authorList>
    </citation>
    <scope>NUCLEOTIDE SEQUENCE [LARGE SCALE GENOMIC DNA]</scope>
    <source>
        <strain evidence="1">PLY_AMNH</strain>
    </source>
</reference>
<protein>
    <submittedName>
        <fullName evidence="1">Uncharacterized protein</fullName>
    </submittedName>
</protein>
<organism evidence="1 3">
    <name type="scientific">Cymbomonas tetramitiformis</name>
    <dbReference type="NCBI Taxonomy" id="36881"/>
    <lineage>
        <taxon>Eukaryota</taxon>
        <taxon>Viridiplantae</taxon>
        <taxon>Chlorophyta</taxon>
        <taxon>Pyramimonadophyceae</taxon>
        <taxon>Pyramimonadales</taxon>
        <taxon>Pyramimonadaceae</taxon>
        <taxon>Cymbomonas</taxon>
    </lineage>
</organism>
<evidence type="ECO:0000313" key="2">
    <source>
        <dbReference type="EMBL" id="KAK3288686.1"/>
    </source>
</evidence>
<accession>A0AAE0GUI8</accession>
<dbReference type="Proteomes" id="UP001190700">
    <property type="component" value="Unassembled WGS sequence"/>
</dbReference>